<evidence type="ECO:0000256" key="6">
    <source>
        <dbReference type="ARBA" id="ARBA00022837"/>
    </source>
</evidence>
<dbReference type="Pfam" id="PF00884">
    <property type="entry name" value="Sulfatase"/>
    <property type="match status" value="1"/>
</dbReference>
<feature type="domain" description="Sulfatase N-terminal" evidence="8">
    <location>
        <begin position="32"/>
        <end position="356"/>
    </location>
</feature>
<dbReference type="GO" id="GO:0004065">
    <property type="term" value="F:arylsulfatase activity"/>
    <property type="evidence" value="ECO:0007669"/>
    <property type="project" value="TreeGrafter"/>
</dbReference>
<evidence type="ECO:0000256" key="5">
    <source>
        <dbReference type="ARBA" id="ARBA00022801"/>
    </source>
</evidence>
<reference evidence="9 10" key="1">
    <citation type="journal article" date="2013" name="Mar. Genomics">
        <title>Expression of sulfatases in Rhodopirellula baltica and the diversity of sulfatases in the genus Rhodopirellula.</title>
        <authorList>
            <person name="Wegner C.E."/>
            <person name="Richter-Heitmann T."/>
            <person name="Klindworth A."/>
            <person name="Klockow C."/>
            <person name="Richter M."/>
            <person name="Achstetter T."/>
            <person name="Glockner F.O."/>
            <person name="Harder J."/>
        </authorList>
    </citation>
    <scope>NUCLEOTIDE SEQUENCE [LARGE SCALE GENOMIC DNA]</scope>
    <source>
        <strain evidence="9 10">SH28</strain>
    </source>
</reference>
<keyword evidence="5" id="KW-0378">Hydrolase</keyword>
<feature type="compositionally biased region" description="Basic and acidic residues" evidence="7">
    <location>
        <begin position="487"/>
        <end position="498"/>
    </location>
</feature>
<dbReference type="PANTHER" id="PTHR42693:SF42">
    <property type="entry name" value="ARYLSULFATASE G"/>
    <property type="match status" value="1"/>
</dbReference>
<comment type="caution">
    <text evidence="9">The sequence shown here is derived from an EMBL/GenBank/DDBJ whole genome shotgun (WGS) entry which is preliminary data.</text>
</comment>
<dbReference type="PANTHER" id="PTHR42693">
    <property type="entry name" value="ARYLSULFATASE FAMILY MEMBER"/>
    <property type="match status" value="1"/>
</dbReference>
<evidence type="ECO:0000256" key="4">
    <source>
        <dbReference type="ARBA" id="ARBA00022729"/>
    </source>
</evidence>
<evidence type="ECO:0000313" key="9">
    <source>
        <dbReference type="EMBL" id="EKK03507.1"/>
    </source>
</evidence>
<dbReference type="Gene3D" id="3.30.1120.10">
    <property type="match status" value="1"/>
</dbReference>
<dbReference type="InterPro" id="IPR017850">
    <property type="entry name" value="Alkaline_phosphatase_core_sf"/>
</dbReference>
<sequence>MDIAVINRVRPIAIAIAMIFCCSPAQSRADQPNILLIFIDDLGWKDIGCYGNDFVETPRIDQLAAEGLRFTNFYASGAVCSPTRCALQSGQNQARIGITAHIPGHWRPFERVITPQTTMALPLDTVTVAESLKTSGYTTGYVGKWHLGNGPEFQPDRQGYDFSAVIGGPHLPGRYRVQGRSDLKPKPNQYRTDFEADLCIDFMRQNKDQPFFLMLSPFAVHIPLGAMSEKVQKYEAMAKQTGNSLPHPVYAAMIEHCDDMVGRLVDSLEQLDIADDTMIVFTSDNGGLYKRYDYRESADDLVSSQAPLKGEKGSLHEGGIRVPLIIRHPATVKSASVCDEPTISHDFYPTFVEMAGGELPINQTIDGHSLLPLMTAPTQTLDRDALHWHYPHYHHDRPASAIRERDWKLIEYLDGTGDVELYNLADDLGETKNLASEKQGRASDLKRKLTTWRSSVLARTPIPNPSYDPERAHEWWNLKSGKPVPSEQRKRFPPTEKD</sequence>
<evidence type="ECO:0000256" key="3">
    <source>
        <dbReference type="ARBA" id="ARBA00022723"/>
    </source>
</evidence>
<evidence type="ECO:0000259" key="8">
    <source>
        <dbReference type="Pfam" id="PF00884"/>
    </source>
</evidence>
<protein>
    <submittedName>
        <fullName evidence="9">Arylsulfatase A</fullName>
    </submittedName>
</protein>
<dbReference type="SUPFAM" id="SSF53649">
    <property type="entry name" value="Alkaline phosphatase-like"/>
    <property type="match status" value="1"/>
</dbReference>
<dbReference type="InterPro" id="IPR024607">
    <property type="entry name" value="Sulfatase_CS"/>
</dbReference>
<dbReference type="PROSITE" id="PS00149">
    <property type="entry name" value="SULFATASE_2"/>
    <property type="match status" value="1"/>
</dbReference>
<dbReference type="InterPro" id="IPR050738">
    <property type="entry name" value="Sulfatase"/>
</dbReference>
<keyword evidence="3" id="KW-0479">Metal-binding</keyword>
<accession>K5D9T7</accession>
<comment type="cofactor">
    <cofactor evidence="1">
        <name>Ca(2+)</name>
        <dbReference type="ChEBI" id="CHEBI:29108"/>
    </cofactor>
</comment>
<feature type="region of interest" description="Disordered" evidence="7">
    <location>
        <begin position="459"/>
        <end position="498"/>
    </location>
</feature>
<evidence type="ECO:0000256" key="7">
    <source>
        <dbReference type="SAM" id="MobiDB-lite"/>
    </source>
</evidence>
<proteinExistence type="inferred from homology"/>
<dbReference type="CDD" id="cd16144">
    <property type="entry name" value="ARS_like"/>
    <property type="match status" value="1"/>
</dbReference>
<dbReference type="InterPro" id="IPR000917">
    <property type="entry name" value="Sulfatase_N"/>
</dbReference>
<comment type="similarity">
    <text evidence="2">Belongs to the sulfatase family.</text>
</comment>
<dbReference type="EMBL" id="AMCW01000022">
    <property type="protein sequence ID" value="EKK03507.1"/>
    <property type="molecule type" value="Genomic_DNA"/>
</dbReference>
<gene>
    <name evidence="9" type="ORF">RBSH_00956</name>
</gene>
<name>K5D9T7_RHOBT</name>
<dbReference type="FunFam" id="3.40.720.10:FF:000065">
    <property type="entry name" value="Arylsulfatase A"/>
    <property type="match status" value="1"/>
</dbReference>
<keyword evidence="6" id="KW-0106">Calcium</keyword>
<dbReference type="Proteomes" id="UP000007993">
    <property type="component" value="Unassembled WGS sequence"/>
</dbReference>
<dbReference type="GO" id="GO:0046872">
    <property type="term" value="F:metal ion binding"/>
    <property type="evidence" value="ECO:0007669"/>
    <property type="project" value="UniProtKB-KW"/>
</dbReference>
<organism evidence="9 10">
    <name type="scientific">Rhodopirellula baltica SH28</name>
    <dbReference type="NCBI Taxonomy" id="993517"/>
    <lineage>
        <taxon>Bacteria</taxon>
        <taxon>Pseudomonadati</taxon>
        <taxon>Planctomycetota</taxon>
        <taxon>Planctomycetia</taxon>
        <taxon>Pirellulales</taxon>
        <taxon>Pirellulaceae</taxon>
        <taxon>Rhodopirellula</taxon>
    </lineage>
</organism>
<dbReference type="AlphaFoldDB" id="K5D9T7"/>
<dbReference type="Gene3D" id="3.40.720.10">
    <property type="entry name" value="Alkaline Phosphatase, subunit A"/>
    <property type="match status" value="1"/>
</dbReference>
<keyword evidence="4" id="KW-0732">Signal</keyword>
<evidence type="ECO:0000256" key="2">
    <source>
        <dbReference type="ARBA" id="ARBA00008779"/>
    </source>
</evidence>
<dbReference type="PATRIC" id="fig|993517.3.peg.1041"/>
<evidence type="ECO:0000256" key="1">
    <source>
        <dbReference type="ARBA" id="ARBA00001913"/>
    </source>
</evidence>
<evidence type="ECO:0000313" key="10">
    <source>
        <dbReference type="Proteomes" id="UP000007993"/>
    </source>
</evidence>